<protein>
    <submittedName>
        <fullName evidence="2">EVE domain-containing protein</fullName>
    </submittedName>
</protein>
<dbReference type="Proteomes" id="UP000286678">
    <property type="component" value="Unassembled WGS sequence"/>
</dbReference>
<dbReference type="SUPFAM" id="SSF88697">
    <property type="entry name" value="PUA domain-like"/>
    <property type="match status" value="1"/>
</dbReference>
<dbReference type="EMBL" id="PIPT01000003">
    <property type="protein sequence ID" value="RUO48824.1"/>
    <property type="molecule type" value="Genomic_DNA"/>
</dbReference>
<dbReference type="AlphaFoldDB" id="A0A432XJ79"/>
<dbReference type="RefSeq" id="WP_126833455.1">
    <property type="nucleotide sequence ID" value="NZ_PIPT01000003.1"/>
</dbReference>
<dbReference type="InterPro" id="IPR052181">
    <property type="entry name" value="5hmC_binding"/>
</dbReference>
<organism evidence="2 3">
    <name type="scientific">Pseudidiomarina aquimaris</name>
    <dbReference type="NCBI Taxonomy" id="641841"/>
    <lineage>
        <taxon>Bacteria</taxon>
        <taxon>Pseudomonadati</taxon>
        <taxon>Pseudomonadota</taxon>
        <taxon>Gammaproteobacteria</taxon>
        <taxon>Alteromonadales</taxon>
        <taxon>Idiomarinaceae</taxon>
        <taxon>Pseudidiomarina</taxon>
    </lineage>
</organism>
<comment type="caution">
    <text evidence="2">The sequence shown here is derived from an EMBL/GenBank/DDBJ whole genome shotgun (WGS) entry which is preliminary data.</text>
</comment>
<evidence type="ECO:0000313" key="2">
    <source>
        <dbReference type="EMBL" id="RUO48824.1"/>
    </source>
</evidence>
<accession>A0A432XJ79</accession>
<proteinExistence type="predicted"/>
<dbReference type="OrthoDB" id="9791347at2"/>
<reference evidence="3" key="1">
    <citation type="journal article" date="2018" name="Front. Microbiol.">
        <title>Genome-Based Analysis Reveals the Taxonomy and Diversity of the Family Idiomarinaceae.</title>
        <authorList>
            <person name="Liu Y."/>
            <person name="Lai Q."/>
            <person name="Shao Z."/>
        </authorList>
    </citation>
    <scope>NUCLEOTIDE SEQUENCE [LARGE SCALE GENOMIC DNA]</scope>
    <source>
        <strain evidence="3">SW15</strain>
    </source>
</reference>
<name>A0A432XJ79_9GAMM</name>
<evidence type="ECO:0000313" key="3">
    <source>
        <dbReference type="Proteomes" id="UP000286678"/>
    </source>
</evidence>
<dbReference type="Pfam" id="PF01878">
    <property type="entry name" value="EVE"/>
    <property type="match status" value="1"/>
</dbReference>
<gene>
    <name evidence="2" type="ORF">CWE21_05575</name>
</gene>
<dbReference type="PANTHER" id="PTHR14087:SF7">
    <property type="entry name" value="THYMOCYTE NUCLEAR PROTEIN 1"/>
    <property type="match status" value="1"/>
</dbReference>
<dbReference type="InterPro" id="IPR015947">
    <property type="entry name" value="PUA-like_sf"/>
</dbReference>
<dbReference type="InterPro" id="IPR002740">
    <property type="entry name" value="EVE_domain"/>
</dbReference>
<dbReference type="CDD" id="cd21133">
    <property type="entry name" value="EVE"/>
    <property type="match status" value="1"/>
</dbReference>
<feature type="domain" description="EVE" evidence="1">
    <location>
        <begin position="2"/>
        <end position="149"/>
    </location>
</feature>
<evidence type="ECO:0000259" key="1">
    <source>
        <dbReference type="Pfam" id="PF01878"/>
    </source>
</evidence>
<sequence length="152" mass="17132">MKYWLVKTEPDECSIDTIADTGSEGIAWDGVRNYQARNFLREMAKGDQVFIYHSSCAKVGIVGLAEVTEEAFVDPLQFEPESAYFDPKSMPENPRWSAVRLQFVRKFKQPLALKELKTLPAMAENPLVQKGSRLSVVPFQASEYQAVLALVD</sequence>
<dbReference type="Gene3D" id="3.10.590.10">
    <property type="entry name" value="ph1033 like domains"/>
    <property type="match status" value="1"/>
</dbReference>
<dbReference type="InterPro" id="IPR047197">
    <property type="entry name" value="THYN1-like_EVE"/>
</dbReference>
<keyword evidence="3" id="KW-1185">Reference proteome</keyword>
<dbReference type="PANTHER" id="PTHR14087">
    <property type="entry name" value="THYMOCYTE NUCLEAR PROTEIN 1"/>
    <property type="match status" value="1"/>
</dbReference>